<dbReference type="EMBL" id="BGPR01020855">
    <property type="protein sequence ID" value="GBN85607.1"/>
    <property type="molecule type" value="Genomic_DNA"/>
</dbReference>
<keyword evidence="3" id="KW-1185">Reference proteome</keyword>
<protein>
    <submittedName>
        <fullName evidence="2">Uncharacterized protein</fullName>
    </submittedName>
</protein>
<organism evidence="2 3">
    <name type="scientific">Araneus ventricosus</name>
    <name type="common">Orbweaver spider</name>
    <name type="synonym">Epeira ventricosa</name>
    <dbReference type="NCBI Taxonomy" id="182803"/>
    <lineage>
        <taxon>Eukaryota</taxon>
        <taxon>Metazoa</taxon>
        <taxon>Ecdysozoa</taxon>
        <taxon>Arthropoda</taxon>
        <taxon>Chelicerata</taxon>
        <taxon>Arachnida</taxon>
        <taxon>Araneae</taxon>
        <taxon>Araneomorphae</taxon>
        <taxon>Entelegynae</taxon>
        <taxon>Araneoidea</taxon>
        <taxon>Araneidae</taxon>
        <taxon>Araneus</taxon>
    </lineage>
</organism>
<dbReference type="AlphaFoldDB" id="A0A4Y2SC24"/>
<evidence type="ECO:0000313" key="2">
    <source>
        <dbReference type="EMBL" id="GBN85607.1"/>
    </source>
</evidence>
<comment type="caution">
    <text evidence="2">The sequence shown here is derived from an EMBL/GenBank/DDBJ whole genome shotgun (WGS) entry which is preliminary data.</text>
</comment>
<feature type="region of interest" description="Disordered" evidence="1">
    <location>
        <begin position="22"/>
        <end position="106"/>
    </location>
</feature>
<feature type="compositionally biased region" description="Basic residues" evidence="1">
    <location>
        <begin position="97"/>
        <end position="106"/>
    </location>
</feature>
<gene>
    <name evidence="2" type="ORF">AVEN_188538_1</name>
</gene>
<evidence type="ECO:0000313" key="3">
    <source>
        <dbReference type="Proteomes" id="UP000499080"/>
    </source>
</evidence>
<evidence type="ECO:0000256" key="1">
    <source>
        <dbReference type="SAM" id="MobiDB-lite"/>
    </source>
</evidence>
<feature type="non-terminal residue" evidence="2">
    <location>
        <position position="1"/>
    </location>
</feature>
<proteinExistence type="predicted"/>
<feature type="compositionally biased region" description="Acidic residues" evidence="1">
    <location>
        <begin position="34"/>
        <end position="92"/>
    </location>
</feature>
<sequence>AEFDEANANNDVEAMAEIQSRFASLKPRRYLLENDTDSDEDPESSDENPESSDEDRDSLDEDRDSLDEDRDSLDEDRDSSDDDRDSSDEEDGGVVSPRRKAKRIRH</sequence>
<accession>A0A4Y2SC24</accession>
<name>A0A4Y2SC24_ARAVE</name>
<dbReference type="Proteomes" id="UP000499080">
    <property type="component" value="Unassembled WGS sequence"/>
</dbReference>
<reference evidence="2 3" key="1">
    <citation type="journal article" date="2019" name="Sci. Rep.">
        <title>Orb-weaving spider Araneus ventricosus genome elucidates the spidroin gene catalogue.</title>
        <authorList>
            <person name="Kono N."/>
            <person name="Nakamura H."/>
            <person name="Ohtoshi R."/>
            <person name="Moran D.A.P."/>
            <person name="Shinohara A."/>
            <person name="Yoshida Y."/>
            <person name="Fujiwara M."/>
            <person name="Mori M."/>
            <person name="Tomita M."/>
            <person name="Arakawa K."/>
        </authorList>
    </citation>
    <scope>NUCLEOTIDE SEQUENCE [LARGE SCALE GENOMIC DNA]</scope>
</reference>